<keyword evidence="2" id="KW-1185">Reference proteome</keyword>
<name>A0AAU9NRS6_9ASTR</name>
<gene>
    <name evidence="1" type="ORF">LVIROSA_LOCUS26684</name>
</gene>
<comment type="caution">
    <text evidence="1">The sequence shown here is derived from an EMBL/GenBank/DDBJ whole genome shotgun (WGS) entry which is preliminary data.</text>
</comment>
<proteinExistence type="predicted"/>
<dbReference type="EMBL" id="CAKMRJ010005412">
    <property type="protein sequence ID" value="CAH1440556.1"/>
    <property type="molecule type" value="Genomic_DNA"/>
</dbReference>
<dbReference type="Proteomes" id="UP001157418">
    <property type="component" value="Unassembled WGS sequence"/>
</dbReference>
<reference evidence="1 2" key="1">
    <citation type="submission" date="2022-01" db="EMBL/GenBank/DDBJ databases">
        <authorList>
            <person name="Xiong W."/>
            <person name="Schranz E."/>
        </authorList>
    </citation>
    <scope>NUCLEOTIDE SEQUENCE [LARGE SCALE GENOMIC DNA]</scope>
</reference>
<evidence type="ECO:0000313" key="1">
    <source>
        <dbReference type="EMBL" id="CAH1440556.1"/>
    </source>
</evidence>
<dbReference type="AlphaFoldDB" id="A0AAU9NRS6"/>
<organism evidence="1 2">
    <name type="scientific">Lactuca virosa</name>
    <dbReference type="NCBI Taxonomy" id="75947"/>
    <lineage>
        <taxon>Eukaryota</taxon>
        <taxon>Viridiplantae</taxon>
        <taxon>Streptophyta</taxon>
        <taxon>Embryophyta</taxon>
        <taxon>Tracheophyta</taxon>
        <taxon>Spermatophyta</taxon>
        <taxon>Magnoliopsida</taxon>
        <taxon>eudicotyledons</taxon>
        <taxon>Gunneridae</taxon>
        <taxon>Pentapetalae</taxon>
        <taxon>asterids</taxon>
        <taxon>campanulids</taxon>
        <taxon>Asterales</taxon>
        <taxon>Asteraceae</taxon>
        <taxon>Cichorioideae</taxon>
        <taxon>Cichorieae</taxon>
        <taxon>Lactucinae</taxon>
        <taxon>Lactuca</taxon>
    </lineage>
</organism>
<accession>A0AAU9NRS6</accession>
<sequence>MLKPYTAIILARQLFDYMFIRIFVAEETGSAEELAALKDEEGLFRCASCLLRQYSFSPLSLLLLLLLCKQTFSSK</sequence>
<protein>
    <submittedName>
        <fullName evidence="1">Uncharacterized protein</fullName>
    </submittedName>
</protein>
<evidence type="ECO:0000313" key="2">
    <source>
        <dbReference type="Proteomes" id="UP001157418"/>
    </source>
</evidence>